<dbReference type="PANTHER" id="PTHR21600:SF92">
    <property type="entry name" value="RIBOSOMAL LARGE SUBUNIT PSEUDOURIDINE SYNTHASE C"/>
    <property type="match status" value="1"/>
</dbReference>
<comment type="function">
    <text evidence="2">Responsible for synthesis of pseudouridine from uracil at positions 955, 2504 and 2580 in 23S ribosomal RNA.</text>
</comment>
<dbReference type="Proteomes" id="UP001528823">
    <property type="component" value="Unassembled WGS sequence"/>
</dbReference>
<evidence type="ECO:0000256" key="8">
    <source>
        <dbReference type="RuleBase" id="RU362028"/>
    </source>
</evidence>
<comment type="similarity">
    <text evidence="3 8">Belongs to the pseudouridine synthase RluA family.</text>
</comment>
<evidence type="ECO:0000259" key="9">
    <source>
        <dbReference type="SMART" id="SM00363"/>
    </source>
</evidence>
<evidence type="ECO:0000256" key="5">
    <source>
        <dbReference type="ARBA" id="ARBA00022884"/>
    </source>
</evidence>
<dbReference type="SMART" id="SM00363">
    <property type="entry name" value="S4"/>
    <property type="match status" value="1"/>
</dbReference>
<keyword evidence="11" id="KW-1185">Reference proteome</keyword>
<dbReference type="InterPro" id="IPR006224">
    <property type="entry name" value="PsdUridine_synth_RluA-like_CS"/>
</dbReference>
<keyword evidence="5 7" id="KW-0694">RNA-binding</keyword>
<dbReference type="InterPro" id="IPR020103">
    <property type="entry name" value="PsdUridine_synth_cat_dom_sf"/>
</dbReference>
<dbReference type="PROSITE" id="PS50889">
    <property type="entry name" value="S4"/>
    <property type="match status" value="1"/>
</dbReference>
<dbReference type="CDD" id="cd00165">
    <property type="entry name" value="S4"/>
    <property type="match status" value="1"/>
</dbReference>
<evidence type="ECO:0000256" key="6">
    <source>
        <dbReference type="ARBA" id="ARBA00023235"/>
    </source>
</evidence>
<comment type="caution">
    <text evidence="10">The sequence shown here is derived from an EMBL/GenBank/DDBJ whole genome shotgun (WGS) entry which is preliminary data.</text>
</comment>
<dbReference type="InterPro" id="IPR006145">
    <property type="entry name" value="PsdUridine_synth_RsuA/RluA"/>
</dbReference>
<sequence>MNLNQTVQYLTIDAEQAGQRLDNWLTTRLKGVPKSKIYRIIRKGEVRVNKARVKPEYRVLAGDIVRVPPIRVSQAAPVVQPHQKVLKELEQSILYEDNQFLVLNKPSGLAVHGGSGISYGVIEGLRMLRPDCKGLELVHRLDRDTSGCLLVAKRRSMLRYLHEIIRLGNIDKIYHTVVLGRWPKRRQQIAAPLRKNEPRAGERVVKVDPQGKQALTEFAVLQYYSEVTLVQAKPITGRTHQIRVHTQYAGHPIVGDEKYGDFAMNRQLKAVGFNRLCLHAAQLSFDLPDGTPFYIEAPLPESILQPLTQLKSK</sequence>
<reference evidence="10 11" key="1">
    <citation type="submission" date="2022-11" db="EMBL/GenBank/DDBJ databases">
        <title>Spartinivicinus poritis sp. nov., isolated from scleractinian coral Porites lutea.</title>
        <authorList>
            <person name="Zhang G."/>
            <person name="Cai L."/>
            <person name="Wei Q."/>
        </authorList>
    </citation>
    <scope>NUCLEOTIDE SEQUENCE [LARGE SCALE GENOMIC DNA]</scope>
    <source>
        <strain evidence="10 11">A2-2</strain>
    </source>
</reference>
<dbReference type="Gene3D" id="3.10.290.10">
    <property type="entry name" value="RNA-binding S4 domain"/>
    <property type="match status" value="1"/>
</dbReference>
<keyword evidence="4" id="KW-0698">rRNA processing</keyword>
<dbReference type="GO" id="GO:0160141">
    <property type="term" value="F:23S rRNA pseudouridine(955/2504/2580) synthase activity"/>
    <property type="evidence" value="ECO:0007669"/>
    <property type="project" value="UniProtKB-EC"/>
</dbReference>
<evidence type="ECO:0000313" key="10">
    <source>
        <dbReference type="EMBL" id="MDE1462619.1"/>
    </source>
</evidence>
<evidence type="ECO:0000313" key="11">
    <source>
        <dbReference type="Proteomes" id="UP001528823"/>
    </source>
</evidence>
<dbReference type="SUPFAM" id="SSF55174">
    <property type="entry name" value="Alpha-L RNA-binding motif"/>
    <property type="match status" value="1"/>
</dbReference>
<evidence type="ECO:0000256" key="7">
    <source>
        <dbReference type="PROSITE-ProRule" id="PRU00182"/>
    </source>
</evidence>
<dbReference type="EC" id="5.4.99.-" evidence="8"/>
<organism evidence="10 11">
    <name type="scientific">Spartinivicinus poritis</name>
    <dbReference type="NCBI Taxonomy" id="2994640"/>
    <lineage>
        <taxon>Bacteria</taxon>
        <taxon>Pseudomonadati</taxon>
        <taxon>Pseudomonadota</taxon>
        <taxon>Gammaproteobacteria</taxon>
        <taxon>Oceanospirillales</taxon>
        <taxon>Zooshikellaceae</taxon>
        <taxon>Spartinivicinus</taxon>
    </lineage>
</organism>
<dbReference type="RefSeq" id="WP_274688973.1">
    <property type="nucleotide sequence ID" value="NZ_JAPMOU010000012.1"/>
</dbReference>
<comment type="catalytic activity">
    <reaction evidence="1">
        <text>uridine(955/2504/2580) in 23S rRNA = pseudouridine(955/2504/2580) in 23S rRNA</text>
        <dbReference type="Rhea" id="RHEA:42528"/>
        <dbReference type="Rhea" id="RHEA-COMP:10099"/>
        <dbReference type="Rhea" id="RHEA-COMP:10100"/>
        <dbReference type="ChEBI" id="CHEBI:65314"/>
        <dbReference type="ChEBI" id="CHEBI:65315"/>
        <dbReference type="EC" id="5.4.99.24"/>
    </reaction>
</comment>
<dbReference type="CDD" id="cd02869">
    <property type="entry name" value="PseudoU_synth_RluA_like"/>
    <property type="match status" value="1"/>
</dbReference>
<dbReference type="NCBIfam" id="NF008249">
    <property type="entry name" value="PRK11025.1"/>
    <property type="match status" value="1"/>
</dbReference>
<dbReference type="InterPro" id="IPR006225">
    <property type="entry name" value="PsdUridine_synth_RluC/D"/>
</dbReference>
<dbReference type="Pfam" id="PF00849">
    <property type="entry name" value="PseudoU_synth_2"/>
    <property type="match status" value="1"/>
</dbReference>
<gene>
    <name evidence="10" type="primary">rluC</name>
    <name evidence="10" type="ORF">ORQ98_11625</name>
</gene>
<comment type="catalytic activity">
    <reaction evidence="8">
        <text>a uridine in RNA = a pseudouridine in RNA</text>
        <dbReference type="Rhea" id="RHEA:48348"/>
        <dbReference type="Rhea" id="RHEA-COMP:12068"/>
        <dbReference type="Rhea" id="RHEA-COMP:12069"/>
        <dbReference type="ChEBI" id="CHEBI:65314"/>
        <dbReference type="ChEBI" id="CHEBI:65315"/>
    </reaction>
</comment>
<dbReference type="Pfam" id="PF01479">
    <property type="entry name" value="S4"/>
    <property type="match status" value="1"/>
</dbReference>
<proteinExistence type="inferred from homology"/>
<dbReference type="InterPro" id="IPR050188">
    <property type="entry name" value="RluA_PseudoU_synthase"/>
</dbReference>
<evidence type="ECO:0000256" key="1">
    <source>
        <dbReference type="ARBA" id="ARBA00000381"/>
    </source>
</evidence>
<name>A0ABT5U8C1_9GAMM</name>
<dbReference type="PANTHER" id="PTHR21600">
    <property type="entry name" value="MITOCHONDRIAL RNA PSEUDOURIDINE SYNTHASE"/>
    <property type="match status" value="1"/>
</dbReference>
<dbReference type="InterPro" id="IPR036986">
    <property type="entry name" value="S4_RNA-bd_sf"/>
</dbReference>
<evidence type="ECO:0000256" key="2">
    <source>
        <dbReference type="ARBA" id="ARBA00002876"/>
    </source>
</evidence>
<dbReference type="NCBIfam" id="TIGR00005">
    <property type="entry name" value="rluA_subfam"/>
    <property type="match status" value="1"/>
</dbReference>
<feature type="domain" description="RNA-binding S4" evidence="9">
    <location>
        <begin position="19"/>
        <end position="80"/>
    </location>
</feature>
<dbReference type="PROSITE" id="PS01129">
    <property type="entry name" value="PSI_RLU"/>
    <property type="match status" value="1"/>
</dbReference>
<dbReference type="EMBL" id="JAPMOU010000012">
    <property type="protein sequence ID" value="MDE1462619.1"/>
    <property type="molecule type" value="Genomic_DNA"/>
</dbReference>
<dbReference type="SUPFAM" id="SSF55120">
    <property type="entry name" value="Pseudouridine synthase"/>
    <property type="match status" value="1"/>
</dbReference>
<keyword evidence="6 8" id="KW-0413">Isomerase</keyword>
<accession>A0ABT5U8C1</accession>
<evidence type="ECO:0000256" key="3">
    <source>
        <dbReference type="ARBA" id="ARBA00010876"/>
    </source>
</evidence>
<dbReference type="Gene3D" id="3.30.2350.10">
    <property type="entry name" value="Pseudouridine synthase"/>
    <property type="match status" value="1"/>
</dbReference>
<evidence type="ECO:0000256" key="4">
    <source>
        <dbReference type="ARBA" id="ARBA00022552"/>
    </source>
</evidence>
<dbReference type="InterPro" id="IPR002942">
    <property type="entry name" value="S4_RNA-bd"/>
</dbReference>
<protein>
    <recommendedName>
        <fullName evidence="8">Pseudouridine synthase</fullName>
        <ecNumber evidence="8">5.4.99.-</ecNumber>
    </recommendedName>
</protein>